<dbReference type="AlphaFoldDB" id="X1CJ88"/>
<dbReference type="Pfam" id="PF11638">
    <property type="entry name" value="DnaA_N"/>
    <property type="match status" value="1"/>
</dbReference>
<sequence>MEAKDKQNPWLQIMDALQEKIDKNSYETWFEPTSYIGQETNSLYIKVPNSYFKDWAFLSLFKHDKQLFPGTLRESF</sequence>
<protein>
    <recommendedName>
        <fullName evidence="1">DnaA N-terminal domain-containing protein</fullName>
    </recommendedName>
</protein>
<evidence type="ECO:0000259" key="1">
    <source>
        <dbReference type="Pfam" id="PF11638"/>
    </source>
</evidence>
<organism evidence="2">
    <name type="scientific">marine sediment metagenome</name>
    <dbReference type="NCBI Taxonomy" id="412755"/>
    <lineage>
        <taxon>unclassified sequences</taxon>
        <taxon>metagenomes</taxon>
        <taxon>ecological metagenomes</taxon>
    </lineage>
</organism>
<name>X1CJ88_9ZZZZ</name>
<proteinExistence type="predicted"/>
<accession>X1CJ88</accession>
<dbReference type="EMBL" id="BART01029579">
    <property type="protein sequence ID" value="GAH08421.1"/>
    <property type="molecule type" value="Genomic_DNA"/>
</dbReference>
<gene>
    <name evidence="2" type="ORF">S01H4_51861</name>
</gene>
<evidence type="ECO:0000313" key="2">
    <source>
        <dbReference type="EMBL" id="GAH08421.1"/>
    </source>
</evidence>
<reference evidence="2" key="1">
    <citation type="journal article" date="2014" name="Front. Microbiol.">
        <title>High frequency of phylogenetically diverse reductive dehalogenase-homologous genes in deep subseafloor sedimentary metagenomes.</title>
        <authorList>
            <person name="Kawai M."/>
            <person name="Futagami T."/>
            <person name="Toyoda A."/>
            <person name="Takaki Y."/>
            <person name="Nishi S."/>
            <person name="Hori S."/>
            <person name="Arai W."/>
            <person name="Tsubouchi T."/>
            <person name="Morono Y."/>
            <person name="Uchiyama I."/>
            <person name="Ito T."/>
            <person name="Fujiyama A."/>
            <person name="Inagaki F."/>
            <person name="Takami H."/>
        </authorList>
    </citation>
    <scope>NUCLEOTIDE SEQUENCE</scope>
    <source>
        <strain evidence="2">Expedition CK06-06</strain>
    </source>
</reference>
<feature type="domain" description="DnaA N-terminal" evidence="1">
    <location>
        <begin position="8"/>
        <end position="55"/>
    </location>
</feature>
<dbReference type="InterPro" id="IPR038454">
    <property type="entry name" value="DnaA_N_sf"/>
</dbReference>
<dbReference type="InterPro" id="IPR024633">
    <property type="entry name" value="DnaA_N_dom"/>
</dbReference>
<comment type="caution">
    <text evidence="2">The sequence shown here is derived from an EMBL/GenBank/DDBJ whole genome shotgun (WGS) entry which is preliminary data.</text>
</comment>
<dbReference type="Gene3D" id="3.30.300.180">
    <property type="match status" value="1"/>
</dbReference>